<dbReference type="GO" id="GO:0032259">
    <property type="term" value="P:methylation"/>
    <property type="evidence" value="ECO:0007669"/>
    <property type="project" value="UniProtKB-KW"/>
</dbReference>
<evidence type="ECO:0000256" key="5">
    <source>
        <dbReference type="ARBA" id="ARBA00022771"/>
    </source>
</evidence>
<evidence type="ECO:0000256" key="2">
    <source>
        <dbReference type="ARBA" id="ARBA00022679"/>
    </source>
</evidence>
<dbReference type="GO" id="GO:0005634">
    <property type="term" value="C:nucleus"/>
    <property type="evidence" value="ECO:0007669"/>
    <property type="project" value="TreeGrafter"/>
</dbReference>
<name>A0A7R8D240_LEPSM</name>
<evidence type="ECO:0000256" key="3">
    <source>
        <dbReference type="ARBA" id="ARBA00022691"/>
    </source>
</evidence>
<dbReference type="GO" id="GO:0005737">
    <property type="term" value="C:cytoplasm"/>
    <property type="evidence" value="ECO:0007669"/>
    <property type="project" value="TreeGrafter"/>
</dbReference>
<keyword evidence="8" id="KW-1185">Reference proteome</keyword>
<protein>
    <submittedName>
        <fullName evidence="7">(salmon louse) hypothetical protein</fullName>
    </submittedName>
</protein>
<dbReference type="PANTHER" id="PTHR46165:SF2">
    <property type="entry name" value="SET AND MYND DOMAIN-CONTAINING PROTEIN 4"/>
    <property type="match status" value="1"/>
</dbReference>
<keyword evidence="6" id="KW-0862">Zinc</keyword>
<dbReference type="GO" id="GO:0008168">
    <property type="term" value="F:methyltransferase activity"/>
    <property type="evidence" value="ECO:0007669"/>
    <property type="project" value="UniProtKB-KW"/>
</dbReference>
<evidence type="ECO:0000256" key="4">
    <source>
        <dbReference type="ARBA" id="ARBA00022723"/>
    </source>
</evidence>
<keyword evidence="4" id="KW-0479">Metal-binding</keyword>
<keyword evidence="2" id="KW-0808">Transferase</keyword>
<dbReference type="GO" id="GO:0042826">
    <property type="term" value="F:histone deacetylase binding"/>
    <property type="evidence" value="ECO:0007669"/>
    <property type="project" value="TreeGrafter"/>
</dbReference>
<dbReference type="InterPro" id="IPR002893">
    <property type="entry name" value="Znf_MYND"/>
</dbReference>
<dbReference type="InterPro" id="IPR052097">
    <property type="entry name" value="SET-MYND_domain_protein"/>
</dbReference>
<keyword evidence="1" id="KW-0489">Methyltransferase</keyword>
<reference evidence="7" key="1">
    <citation type="submission" date="2021-02" db="EMBL/GenBank/DDBJ databases">
        <authorList>
            <person name="Bekaert M."/>
        </authorList>
    </citation>
    <scope>NUCLEOTIDE SEQUENCE</scope>
    <source>
        <strain evidence="7">IoA-00</strain>
    </source>
</reference>
<dbReference type="GO" id="GO:0008270">
    <property type="term" value="F:zinc ion binding"/>
    <property type="evidence" value="ECO:0007669"/>
    <property type="project" value="UniProtKB-KW"/>
</dbReference>
<dbReference type="PROSITE" id="PS50865">
    <property type="entry name" value="ZF_MYND_2"/>
    <property type="match status" value="1"/>
</dbReference>
<evidence type="ECO:0000313" key="7">
    <source>
        <dbReference type="EMBL" id="CAF2999562.1"/>
    </source>
</evidence>
<evidence type="ECO:0000256" key="1">
    <source>
        <dbReference type="ARBA" id="ARBA00022603"/>
    </source>
</evidence>
<sequence length="228" mass="26408">MKEYELCVRDITRAFDNGYPNNLMYKLFERKARCLKALKDYPRALESMKNAEMWMKYSTLSETKSTDFKKDIKKQIEFLEDKVNGITDLTELSILKAPEIPKDQQNKEVLSTRSNLKLKYSKEKGRHLVATSDIEPGEILISETPYSAILLPDYFNTHCQSCFQRVFATIPCWCCSKVRFCSDECRIEAWDRFHKIECQQLDLILNSGVGKNAMLAMRILTSSGKNIS</sequence>
<keyword evidence="3" id="KW-0949">S-adenosyl-L-methionine</keyword>
<dbReference type="AlphaFoldDB" id="A0A7R8D240"/>
<dbReference type="Proteomes" id="UP000675881">
    <property type="component" value="Chromosome 7"/>
</dbReference>
<keyword evidence="5" id="KW-0863">Zinc-finger</keyword>
<dbReference type="Pfam" id="PF01753">
    <property type="entry name" value="zf-MYND"/>
    <property type="match status" value="1"/>
</dbReference>
<gene>
    <name evidence="7" type="ORF">LSAA_13125</name>
</gene>
<dbReference type="PANTHER" id="PTHR46165">
    <property type="entry name" value="SET AND MYND DOMAIN-CONTAINING PROTEIN 4"/>
    <property type="match status" value="1"/>
</dbReference>
<evidence type="ECO:0000256" key="6">
    <source>
        <dbReference type="ARBA" id="ARBA00022833"/>
    </source>
</evidence>
<evidence type="ECO:0000313" key="8">
    <source>
        <dbReference type="Proteomes" id="UP000675881"/>
    </source>
</evidence>
<dbReference type="Gene3D" id="6.10.140.2220">
    <property type="match status" value="1"/>
</dbReference>
<accession>A0A7R8D240</accession>
<dbReference type="SUPFAM" id="SSF144232">
    <property type="entry name" value="HIT/MYND zinc finger-like"/>
    <property type="match status" value="1"/>
</dbReference>
<dbReference type="EMBL" id="HG994586">
    <property type="protein sequence ID" value="CAF2999562.1"/>
    <property type="molecule type" value="Genomic_DNA"/>
</dbReference>
<proteinExistence type="predicted"/>
<dbReference type="OrthoDB" id="5945798at2759"/>
<organism evidence="7 8">
    <name type="scientific">Lepeophtheirus salmonis</name>
    <name type="common">Salmon louse</name>
    <name type="synonym">Caligus salmonis</name>
    <dbReference type="NCBI Taxonomy" id="72036"/>
    <lineage>
        <taxon>Eukaryota</taxon>
        <taxon>Metazoa</taxon>
        <taxon>Ecdysozoa</taxon>
        <taxon>Arthropoda</taxon>
        <taxon>Crustacea</taxon>
        <taxon>Multicrustacea</taxon>
        <taxon>Hexanauplia</taxon>
        <taxon>Copepoda</taxon>
        <taxon>Siphonostomatoida</taxon>
        <taxon>Caligidae</taxon>
        <taxon>Lepeophtheirus</taxon>
    </lineage>
</organism>